<feature type="region of interest" description="Disordered" evidence="1">
    <location>
        <begin position="269"/>
        <end position="373"/>
    </location>
</feature>
<dbReference type="Pfam" id="PF23788">
    <property type="entry name" value="EDRF1_N"/>
    <property type="match status" value="1"/>
</dbReference>
<feature type="compositionally biased region" description="Basic residues" evidence="1">
    <location>
        <begin position="225"/>
        <end position="237"/>
    </location>
</feature>
<dbReference type="InterPro" id="IPR011990">
    <property type="entry name" value="TPR-like_helical_dom_sf"/>
</dbReference>
<evidence type="ECO:0000259" key="2">
    <source>
        <dbReference type="Pfam" id="PF23723"/>
    </source>
</evidence>
<gene>
    <name evidence="4" type="ORF">GTHE00462_LOCUS13726</name>
</gene>
<feature type="compositionally biased region" description="Acidic residues" evidence="1">
    <location>
        <begin position="362"/>
        <end position="373"/>
    </location>
</feature>
<dbReference type="PANTHER" id="PTHR15000:SF1">
    <property type="entry name" value="ERYTHROID DIFFERENTIATION-RELATED FACTOR 1"/>
    <property type="match status" value="1"/>
</dbReference>
<feature type="compositionally biased region" description="Basic and acidic residues" evidence="1">
    <location>
        <begin position="317"/>
        <end position="331"/>
    </location>
</feature>
<dbReference type="Gene3D" id="1.25.40.10">
    <property type="entry name" value="Tetratricopeptide repeat domain"/>
    <property type="match status" value="1"/>
</dbReference>
<feature type="region of interest" description="Disordered" evidence="1">
    <location>
        <begin position="732"/>
        <end position="759"/>
    </location>
</feature>
<feature type="domain" description="EDRF1 N-terminal" evidence="3">
    <location>
        <begin position="160"/>
        <end position="598"/>
    </location>
</feature>
<feature type="domain" description="EDRF1 TPR repeats region" evidence="2">
    <location>
        <begin position="848"/>
        <end position="946"/>
    </location>
</feature>
<dbReference type="EMBL" id="HBKN01017400">
    <property type="protein sequence ID" value="CAE2296507.1"/>
    <property type="molecule type" value="Transcribed_RNA"/>
</dbReference>
<feature type="compositionally biased region" description="Polar residues" evidence="1">
    <location>
        <begin position="732"/>
        <end position="743"/>
    </location>
</feature>
<dbReference type="Pfam" id="PF23723">
    <property type="entry name" value="TPR_EDRF1"/>
    <property type="match status" value="1"/>
</dbReference>
<feature type="compositionally biased region" description="Low complexity" evidence="1">
    <location>
        <begin position="295"/>
        <end position="308"/>
    </location>
</feature>
<dbReference type="InterPro" id="IPR056582">
    <property type="entry name" value="EDRF1_N"/>
</dbReference>
<dbReference type="GO" id="GO:0045893">
    <property type="term" value="P:positive regulation of DNA-templated transcription"/>
    <property type="evidence" value="ECO:0007669"/>
    <property type="project" value="TreeGrafter"/>
</dbReference>
<protein>
    <recommendedName>
        <fullName evidence="5">Erythroid differentiation-related factor 1</fullName>
    </recommendedName>
</protein>
<proteinExistence type="predicted"/>
<name>A0A7S4NLS9_GUITH</name>
<feature type="compositionally biased region" description="Acidic residues" evidence="1">
    <location>
        <begin position="744"/>
        <end position="759"/>
    </location>
</feature>
<dbReference type="AlphaFoldDB" id="A0A7S4NLS9"/>
<dbReference type="PANTHER" id="PTHR15000">
    <property type="entry name" value="ERYTHROID DIFFERENTIATION-RELATED FACTOR 1"/>
    <property type="match status" value="1"/>
</dbReference>
<accession>A0A7S4NLS9</accession>
<evidence type="ECO:0000259" key="3">
    <source>
        <dbReference type="Pfam" id="PF23788"/>
    </source>
</evidence>
<evidence type="ECO:0008006" key="5">
    <source>
        <dbReference type="Google" id="ProtNLM"/>
    </source>
</evidence>
<organism evidence="4">
    <name type="scientific">Guillardia theta</name>
    <name type="common">Cryptophyte</name>
    <name type="synonym">Cryptomonas phi</name>
    <dbReference type="NCBI Taxonomy" id="55529"/>
    <lineage>
        <taxon>Eukaryota</taxon>
        <taxon>Cryptophyceae</taxon>
        <taxon>Pyrenomonadales</taxon>
        <taxon>Geminigeraceae</taxon>
        <taxon>Guillardia</taxon>
    </lineage>
</organism>
<evidence type="ECO:0000256" key="1">
    <source>
        <dbReference type="SAM" id="MobiDB-lite"/>
    </source>
</evidence>
<feature type="compositionally biased region" description="Basic and acidic residues" evidence="1">
    <location>
        <begin position="338"/>
        <end position="347"/>
    </location>
</feature>
<sequence>MSFSFFSRPHPLVPPVSTFRIQQGYDEHGNYESPSMAWGSTNEQTKFWRPEGDALSSPNVLQRRNLDLSALPISQAAAEGSYGLLQAEDSRNQQALCLSWVSQDAEKLSMANKVEKYGERGPEVMVREVMGWKAERNKDDRAVNNFSGDTYDGSFSQAEGDLEIIAQAGSMKQILSLPYSDDQVSLAVHRVGETLFIDSVGRMSKHSAEEGTPGPPDASDQNSWKKPKKSCSKRAKQNRNLQRALYNRVLSASETERLDSVKMTEKLVWEDEEPECPGSTSARKRQVPSRRSESLEQQQEENINQEWQGPLAISVYERGDGKETNSFRDAKEEEGEEKGEQHSRTPAHDVNASKVHLKVEESDSSEEEEEQEESILRMCRLRFGGMQMLLGSDVMVFGSSGHPCVSLYVRDPEVMSLHSYLDLWLDNVIASVPEVMICWHKDCVMQGYMLKRTQDIPEMTHFAFSPERVEKNGAQVLKWLRQECSREASTYWLYREQGDDKLQLYNLEAMNRAMGASKDESFSHIKSVPPRFAFPVAMLCFRAAARLAGSLKQEHRTRRRELLLHCSSLLDEREHGFLIATVEEGIAETYVAIDIEDDMKDDKEISSKVRSRRLGCVESYHALHADTFVLPSSDKRFDTQCAVGHLSRGINVLQTLAGGGSLLYRLKRKALECFVFLCNVHVSKGQFDSAFLMLRRAFQCAITSSKDSQLKPLEAFFLARLRVLLGDLFASPNSGSPGDTSSNDGEEEKESDQAPEQDVEEISNNLESGGQLIGLDVHGEHLPYIPLQDVVAMPKSTRLQHALRHYEKATSYFAFHGSYVDFVIHMRRLGHARNEMAKIFWSEMNVDEAETNWKQALSVFTTVGDEDNQAVVAINLGRLMRGRSSMLRQEGGGRFQGPARACFASSIPMYELAFKALKTRQTNPMVWKIIQGEIAETLDEMASLLEKDILREDPSGNAAAQWWSDQGAREDAQLIVDLRARALDFLQQQQAPALRVARSHLSLGSFYLKTLDLGQGELGSSPASRVHKSRFEAAENQLRKCMHICGSEAEGGEALFLLAVSSLSKLVRRRFSNPRSLQAMKESLDALAIARRLPSGSQQLTNDIKSARENVLDDLRSLLRDLSTTAPARGGASSHRNKDAFKDLYRKALKLQVAGWTDVLAAVAEASSLLSEVK</sequence>
<reference evidence="4" key="1">
    <citation type="submission" date="2021-01" db="EMBL/GenBank/DDBJ databases">
        <authorList>
            <person name="Corre E."/>
            <person name="Pelletier E."/>
            <person name="Niang G."/>
            <person name="Scheremetjew M."/>
            <person name="Finn R."/>
            <person name="Kale V."/>
            <person name="Holt S."/>
            <person name="Cochrane G."/>
            <person name="Meng A."/>
            <person name="Brown T."/>
            <person name="Cohen L."/>
        </authorList>
    </citation>
    <scope>NUCLEOTIDE SEQUENCE</scope>
    <source>
        <strain evidence="4">CCMP 2712</strain>
    </source>
</reference>
<evidence type="ECO:0000313" key="4">
    <source>
        <dbReference type="EMBL" id="CAE2296507.1"/>
    </source>
</evidence>
<dbReference type="InterPro" id="IPR056583">
    <property type="entry name" value="EDRF1_TPR"/>
</dbReference>
<feature type="region of interest" description="Disordered" evidence="1">
    <location>
        <begin position="205"/>
        <end position="238"/>
    </location>
</feature>